<dbReference type="Proteomes" id="UP000202687">
    <property type="component" value="Genome"/>
</dbReference>
<evidence type="ECO:0000313" key="1">
    <source>
        <dbReference type="EMBL" id="AII80568.1"/>
    </source>
</evidence>
<protein>
    <submittedName>
        <fullName evidence="1">Uncharacterized protein</fullName>
    </submittedName>
</protein>
<accession>A0A076JT93</accession>
<keyword evidence="2" id="KW-1185">Reference proteome</keyword>
<reference evidence="1 2" key="1">
    <citation type="submission" date="2014-05" db="EMBL/GenBank/DDBJ databases">
        <title>Study of a new virus infecting Cladosporium cladosporioides.</title>
        <authorList>
            <person name="Yu Z."/>
            <person name="Jin L."/>
            <person name="Chen H."/>
            <person name="Jiang X."/>
            <person name="Yu J."/>
            <person name="Xu W."/>
            <person name="Chen J."/>
        </authorList>
    </citation>
    <scope>NUCLEOTIDE SEQUENCE [LARGE SCALE GENOMIC DNA]</scope>
    <source>
        <strain evidence="1 2">DF15</strain>
    </source>
</reference>
<evidence type="ECO:0000313" key="2">
    <source>
        <dbReference type="Proteomes" id="UP000202687"/>
    </source>
</evidence>
<proteinExistence type="predicted"/>
<dbReference type="KEGG" id="vg:20098136"/>
<name>A0A076JT93_9VIRU</name>
<dbReference type="RefSeq" id="YP_009052471.1">
    <property type="nucleotide sequence ID" value="NC_024705.1"/>
</dbReference>
<dbReference type="GeneID" id="20098136"/>
<sequence>MADLARLRHMLLDPTESAVLLASMCHHLIPDPTSVDLFDYSFPPRARDWIISAPFPLFGPAIPASKSSFEAILEPLRAMEYNSLDMAAVLMRSMRVADNPFAKVTRGETTGDVAQSRAGAAQHAAQSPIEFAIYDVLRDAGYTSVSDALSKLQSFLTSTKAFVHPITRQFSRHRSAALFLINKPGARGPTAFLTPFFTSKEATKLFAAVVFRSDILTSLSRLNAARGVTVLGYAARASLEAVRRIVEPAHAIVNEYSFDPQTLSFIDPAGDPTYHITDRTPSVVVAFGRVLSGGSVDACSKASDLRTSLDIPGGLPDVAREYFSSTGNVEDTIRSAATALSDFRSFRDSHPGGHELNKDSGLSFFSRDRATRDRNTAACITRVEEVACLLRSQGRDIARMAFVVEWGGPLNNDSILAALALTGATACVDVGPGAFKVGDSSEELATENDKGAYVCLIPRASTRGLPRMPIVGYESGDSVTQRLDRLLSFISGPDNYPPVAYITGGSTTSGAAPADIIGITQARAALLTDYLASGSFFCGDILIPDVCRHPPDGTDDECLACANFDYSVFTVGDVCQLDGFSLVKPRASYAHNLHLSLEWIHGAAREFSESRTLLALDSVVATNVARNADWGDFVPRDGPRRPHHPSYGLKVKLIIEDVYRSMAEGAEEGIGATKTIVESLA</sequence>
<dbReference type="EMBL" id="KJ787687">
    <property type="protein sequence ID" value="AII80568.1"/>
    <property type="molecule type" value="Genomic_RNA"/>
</dbReference>
<organism evidence="1 2">
    <name type="scientific">Cladosporium cladosporioides virus 1</name>
    <dbReference type="NCBI Taxonomy" id="1529605"/>
    <lineage>
        <taxon>Viruses</taxon>
        <taxon>Riboviria</taxon>
        <taxon>Riboviria incertae sedis</taxon>
        <taxon>Polymycoviridae</taxon>
        <taxon>Polymycovirus</taxon>
        <taxon>Polymycovirus cladosporii</taxon>
        <taxon>Cladosporium cladosporioides polymycovirus 1</taxon>
    </lineage>
</organism>
<dbReference type="OrthoDB" id="21716at10239"/>